<dbReference type="InterPro" id="IPR019546">
    <property type="entry name" value="TAT_signal_bac_arc"/>
</dbReference>
<evidence type="ECO:0000256" key="1">
    <source>
        <dbReference type="ARBA" id="ARBA00023235"/>
    </source>
</evidence>
<dbReference type="InterPro" id="IPR009015">
    <property type="entry name" value="Fucose_isomerase_N/cen_sf"/>
</dbReference>
<dbReference type="PROSITE" id="PS51318">
    <property type="entry name" value="TAT"/>
    <property type="match status" value="1"/>
</dbReference>
<protein>
    <recommendedName>
        <fullName evidence="3">L-arabinose isomerase central domain-containing protein</fullName>
    </recommendedName>
</protein>
<evidence type="ECO:0000313" key="4">
    <source>
        <dbReference type="EMBL" id="MCS3919437.1"/>
    </source>
</evidence>
<dbReference type="RefSeq" id="WP_259095851.1">
    <property type="nucleotide sequence ID" value="NZ_CP130454.1"/>
</dbReference>
<proteinExistence type="predicted"/>
<dbReference type="Pfam" id="PF24856">
    <property type="entry name" value="AraA_central"/>
    <property type="match status" value="1"/>
</dbReference>
<dbReference type="PANTHER" id="PTHR36120">
    <property type="entry name" value="FUCOSE ISOMERASE"/>
    <property type="match status" value="1"/>
</dbReference>
<dbReference type="NCBIfam" id="TIGR01409">
    <property type="entry name" value="TAT_signal_seq"/>
    <property type="match status" value="1"/>
</dbReference>
<name>A0ABT2ENE4_9BACT</name>
<evidence type="ECO:0000259" key="3">
    <source>
        <dbReference type="Pfam" id="PF24856"/>
    </source>
</evidence>
<evidence type="ECO:0000313" key="5">
    <source>
        <dbReference type="Proteomes" id="UP001204798"/>
    </source>
</evidence>
<keyword evidence="2" id="KW-0119">Carbohydrate metabolism</keyword>
<keyword evidence="5" id="KW-1185">Reference proteome</keyword>
<feature type="domain" description="L-arabinose isomerase central" evidence="3">
    <location>
        <begin position="188"/>
        <end position="320"/>
    </location>
</feature>
<gene>
    <name evidence="4" type="ORF">M2350_001850</name>
</gene>
<comment type="caution">
    <text evidence="4">The sequence shown here is derived from an EMBL/GenBank/DDBJ whole genome shotgun (WGS) entry which is preliminary data.</text>
</comment>
<dbReference type="InterPro" id="IPR055390">
    <property type="entry name" value="AraA_central"/>
</dbReference>
<evidence type="ECO:0000256" key="2">
    <source>
        <dbReference type="ARBA" id="ARBA00023277"/>
    </source>
</evidence>
<reference evidence="4 5" key="1">
    <citation type="submission" date="2022-08" db="EMBL/GenBank/DDBJ databases">
        <title>Bacterial and archaeal communities from various locations to study Microbial Dark Matter (Phase II).</title>
        <authorList>
            <person name="Stepanauskas R."/>
        </authorList>
    </citation>
    <scope>NUCLEOTIDE SEQUENCE [LARGE SCALE GENOMIC DNA]</scope>
    <source>
        <strain evidence="4 5">PD1</strain>
    </source>
</reference>
<dbReference type="PANTHER" id="PTHR36120:SF2">
    <property type="entry name" value="FUCOSE ISOMERASE"/>
    <property type="match status" value="1"/>
</dbReference>
<dbReference type="InterPro" id="IPR006311">
    <property type="entry name" value="TAT_signal"/>
</dbReference>
<dbReference type="SUPFAM" id="SSF53743">
    <property type="entry name" value="FucI/AraA N-terminal and middle domains"/>
    <property type="match status" value="1"/>
</dbReference>
<sequence length="494" mass="54719">MADGKFTRRKFLKAAGVTAVGLPIVFALNESFAVELTGLERQKAKPKPFVRAVFVRLPTPWWMGWPGAAYPVEKREREISAELRRIANEVGIDLVIEPKFIATAEETNRFVERLKTDPPDALLVVLHHIYLWNLVEALVGSGVKTIIYAPVGTAFIGPMHTFANRPKVWYVSSTDLTGVKQALKAIKAGRLMRDSRMAVIWGDKEDRARVEPLGTEIVTVPVKRYVEEFNKVSSDDKRVRALAEMYRRMARKIVEPKEQDIIHAARTYFAHRNIMAAYDADAVATDCLPLVANKQAPPPCLAFTHLRDEGFPAGCEADRDATLTLMLTQYLLDRPGFMGNPVPDTVRHLLITAHCTCPLKLGGFTAKPAPFILRSHAESDTGVAMQVLWEVGKRVTVTRFLGPNNLMAGAGTVVENLSTPPWGGCRTSVAVKLDDAPDIRKLRGFHHQVLVLGDHVELLRCFAQLHGVTPLTVTAAAELIRERYASGARDSSCC</sequence>
<dbReference type="Proteomes" id="UP001204798">
    <property type="component" value="Unassembled WGS sequence"/>
</dbReference>
<organism evidence="4 5">
    <name type="scientific">Candidatus Fervidibacter sacchari</name>
    <dbReference type="NCBI Taxonomy" id="1448929"/>
    <lineage>
        <taxon>Bacteria</taxon>
        <taxon>Candidatus Fervidibacterota</taxon>
        <taxon>Candidatus Fervidibacter</taxon>
    </lineage>
</organism>
<dbReference type="EMBL" id="JANUCP010000003">
    <property type="protein sequence ID" value="MCS3919437.1"/>
    <property type="molecule type" value="Genomic_DNA"/>
</dbReference>
<accession>A0ABT2ENE4</accession>
<keyword evidence="1" id="KW-0413">Isomerase</keyword>